<evidence type="ECO:0000313" key="1">
    <source>
        <dbReference type="EMBL" id="KAA5169067.1"/>
    </source>
</evidence>
<proteinExistence type="predicted"/>
<dbReference type="Proteomes" id="UP000436803">
    <property type="component" value="Unassembled WGS sequence"/>
</dbReference>
<evidence type="ECO:0000313" key="2">
    <source>
        <dbReference type="Proteomes" id="UP000436803"/>
    </source>
</evidence>
<dbReference type="Pfam" id="PF18180">
    <property type="entry name" value="LD_cluster3"/>
    <property type="match status" value="1"/>
</dbReference>
<gene>
    <name evidence="1" type="ORF">F2Z29_20495</name>
</gene>
<sequence length="193" mass="21630">MAQKQLNIFLSASIPIEGRDEKYYKTADVIAIRDSVLALASVALPKYKLIWGGHPSITPLIANILQHSGFDIQSSVTLYQSMYFEKFFPLENESVAHIIKTKDLGDRTSSIEDMRKHMLGDNEFYAGIFVGGMEGVEDEYKMFTQLHPKAKVFPMASTGAAAKIIYDKYFGGQEPQLCTNLAYSSLFKDLLNL</sequence>
<dbReference type="EMBL" id="VWAW01000021">
    <property type="protein sequence ID" value="KAA5169067.1"/>
    <property type="molecule type" value="Genomic_DNA"/>
</dbReference>
<name>A0A642KJW8_BACFG</name>
<organism evidence="1 2">
    <name type="scientific">Bacteroides fragilis</name>
    <dbReference type="NCBI Taxonomy" id="817"/>
    <lineage>
        <taxon>Bacteria</taxon>
        <taxon>Pseudomonadati</taxon>
        <taxon>Bacteroidota</taxon>
        <taxon>Bacteroidia</taxon>
        <taxon>Bacteroidales</taxon>
        <taxon>Bacteroidaceae</taxon>
        <taxon>Bacteroides</taxon>
    </lineage>
</organism>
<protein>
    <submittedName>
        <fullName evidence="1">Uncharacterized protein</fullName>
    </submittedName>
</protein>
<dbReference type="RefSeq" id="WP_149921179.1">
    <property type="nucleotide sequence ID" value="NZ_JBCHCR010000055.1"/>
</dbReference>
<reference evidence="1 2" key="1">
    <citation type="journal article" date="2019" name="Nat. Med.">
        <title>A library of human gut bacterial isolates paired with longitudinal multiomics data enables mechanistic microbiome research.</title>
        <authorList>
            <person name="Poyet M."/>
            <person name="Groussin M."/>
            <person name="Gibbons S.M."/>
            <person name="Avila-Pacheco J."/>
            <person name="Jiang X."/>
            <person name="Kearney S.M."/>
            <person name="Perrotta A.R."/>
            <person name="Berdy B."/>
            <person name="Zhao S."/>
            <person name="Lieberman T.D."/>
            <person name="Swanson P.K."/>
            <person name="Smith M."/>
            <person name="Roesemann S."/>
            <person name="Alexander J.E."/>
            <person name="Rich S.A."/>
            <person name="Livny J."/>
            <person name="Vlamakis H."/>
            <person name="Clish C."/>
            <person name="Bullock K."/>
            <person name="Deik A."/>
            <person name="Scott J."/>
            <person name="Pierce K.A."/>
            <person name="Xavier R.J."/>
            <person name="Alm E.J."/>
        </authorList>
    </citation>
    <scope>NUCLEOTIDE SEQUENCE [LARGE SCALE GENOMIC DNA]</scope>
    <source>
        <strain evidence="1 2">BIOML-A7</strain>
    </source>
</reference>
<dbReference type="InterPro" id="IPR041197">
    <property type="entry name" value="LD_cluster3"/>
</dbReference>
<comment type="caution">
    <text evidence="1">The sequence shown here is derived from an EMBL/GenBank/DDBJ whole genome shotgun (WGS) entry which is preliminary data.</text>
</comment>
<dbReference type="AlphaFoldDB" id="A0A642KJW8"/>
<accession>A0A642KJW8</accession>